<accession>A0A844G4H5</accession>
<dbReference type="InterPro" id="IPR006530">
    <property type="entry name" value="YD"/>
</dbReference>
<reference evidence="1 2" key="1">
    <citation type="submission" date="2019-08" db="EMBL/GenBank/DDBJ databases">
        <title>In-depth cultivation of the pig gut microbiome towards novel bacterial diversity and tailored functional studies.</title>
        <authorList>
            <person name="Wylensek D."/>
            <person name="Hitch T.C.A."/>
            <person name="Clavel T."/>
        </authorList>
    </citation>
    <scope>NUCLEOTIDE SEQUENCE [LARGE SCALE GENOMIC DNA]</scope>
    <source>
        <strain evidence="1 2">BBE-744-WT-12</strain>
    </source>
</reference>
<evidence type="ECO:0000313" key="2">
    <source>
        <dbReference type="Proteomes" id="UP000435649"/>
    </source>
</evidence>
<comment type="caution">
    <text evidence="1">The sequence shown here is derived from an EMBL/GenBank/DDBJ whole genome shotgun (WGS) entry which is preliminary data.</text>
</comment>
<keyword evidence="2" id="KW-1185">Reference proteome</keyword>
<gene>
    <name evidence="1" type="ORF">FYJ85_10185</name>
</gene>
<dbReference type="RefSeq" id="WP_154418322.1">
    <property type="nucleotide sequence ID" value="NZ_VUNS01000009.1"/>
</dbReference>
<dbReference type="NCBIfam" id="TIGR01643">
    <property type="entry name" value="YD_repeat_2x"/>
    <property type="match status" value="1"/>
</dbReference>
<dbReference type="Proteomes" id="UP000435649">
    <property type="component" value="Unassembled WGS sequence"/>
</dbReference>
<dbReference type="Gene3D" id="2.180.10.10">
    <property type="entry name" value="RHS repeat-associated core"/>
    <property type="match status" value="1"/>
</dbReference>
<protein>
    <recommendedName>
        <fullName evidence="3">YD repeat-containing protein</fullName>
    </recommendedName>
</protein>
<evidence type="ECO:0008006" key="3">
    <source>
        <dbReference type="Google" id="ProtNLM"/>
    </source>
</evidence>
<dbReference type="AlphaFoldDB" id="A0A844G4H5"/>
<organism evidence="1 2">
    <name type="scientific">Victivallis lenta</name>
    <dbReference type="NCBI Taxonomy" id="2606640"/>
    <lineage>
        <taxon>Bacteria</taxon>
        <taxon>Pseudomonadati</taxon>
        <taxon>Lentisphaerota</taxon>
        <taxon>Lentisphaeria</taxon>
        <taxon>Victivallales</taxon>
        <taxon>Victivallaceae</taxon>
        <taxon>Victivallis</taxon>
    </lineage>
</organism>
<evidence type="ECO:0000313" key="1">
    <source>
        <dbReference type="EMBL" id="MST97408.1"/>
    </source>
</evidence>
<dbReference type="EMBL" id="VUNS01000009">
    <property type="protein sequence ID" value="MST97408.1"/>
    <property type="molecule type" value="Genomic_DNA"/>
</dbReference>
<name>A0A844G4H5_9BACT</name>
<proteinExistence type="predicted"/>
<sequence length="109" mass="12179">MQIGDVNNYTYSYDSYGRLNQITTPAGNFTYTRLADSELIENLTRPNGVNTAWSYEPHRDLVTEVANGSVSKYGYTNDAPGRRTSMSRSCSAFAVPDILTYGYNAFHTD</sequence>